<dbReference type="InterPro" id="IPR004843">
    <property type="entry name" value="Calcineurin-like_PHP"/>
</dbReference>
<comment type="similarity">
    <text evidence="8">Belongs to the PPP phosphatase family.</text>
</comment>
<keyword evidence="11" id="KW-1185">Reference proteome</keyword>
<dbReference type="SMART" id="SM00156">
    <property type="entry name" value="PP2Ac"/>
    <property type="match status" value="1"/>
</dbReference>
<dbReference type="PRINTS" id="PR00114">
    <property type="entry name" value="STPHPHTASE"/>
</dbReference>
<protein>
    <recommendedName>
        <fullName evidence="8">Serine/threonine-protein phosphatase</fullName>
        <ecNumber evidence="8">3.1.3.16</ecNumber>
    </recommendedName>
</protein>
<dbReference type="SUPFAM" id="SSF56300">
    <property type="entry name" value="Metallo-dependent phosphatases"/>
    <property type="match status" value="1"/>
</dbReference>
<evidence type="ECO:0000256" key="7">
    <source>
        <dbReference type="ARBA" id="ARBA00048336"/>
    </source>
</evidence>
<evidence type="ECO:0000256" key="1">
    <source>
        <dbReference type="ARBA" id="ARBA00001936"/>
    </source>
</evidence>
<name>A0ABR2H259_9EUKA</name>
<sequence length="468" mass="53787">MRKIAPYILSTYSFIFSSTLDKLLKVGYEMDDSQPIPSFEENLLIDLCSEVEEILEKEDNILLLNGDFIIVGDIHGSFHDLLRILKFIQENQSKVLFLGDYVDRGSFSLECITILFAMKAMYPESVYLIRGNHEFDSLCSQYGFKDEIINYHNPKKQACIFKNPQKQGLSQAKSEDMQIYIDNYDANYNDINCYNYTENLYTAFIRSFSYLPIAVIINNTTFCIHGGLSQKLDQVDNLYKIKRPIDTFEDNKLLSDVIWSDPSLAPNCMYVPNPRGRGNLFNKQAVANFLKNNSLKRMIRAHECVEHGIFNNFDNKCITVFSASAYDIINPNKSGILQLFQKDDKIKTTSFPPLPRLQKSETTYYKVQSLYNTEKKNHVCFSLLHPKLISSFPSSRMVQIKSARISSDGFLPNLKPKFTTNRRLSLNYNKTEPLINSRNMAQSCSTPDYLPKSLSSYSEISISDNEIK</sequence>
<keyword evidence="4" id="KW-0904">Protein phosphatase</keyword>
<comment type="cofactor">
    <cofactor evidence="1">
        <name>Mn(2+)</name>
        <dbReference type="ChEBI" id="CHEBI:29035"/>
    </cofactor>
</comment>
<evidence type="ECO:0000256" key="4">
    <source>
        <dbReference type="ARBA" id="ARBA00022912"/>
    </source>
</evidence>
<dbReference type="PANTHER" id="PTHR11668:SF300">
    <property type="entry name" value="SERINE_THREONINE-PROTEIN PHOSPHATASE"/>
    <property type="match status" value="1"/>
</dbReference>
<dbReference type="Pfam" id="PF00149">
    <property type="entry name" value="Metallophos"/>
    <property type="match status" value="1"/>
</dbReference>
<dbReference type="PANTHER" id="PTHR11668">
    <property type="entry name" value="SERINE/THREONINE PROTEIN PHOSPHATASE"/>
    <property type="match status" value="1"/>
</dbReference>
<keyword evidence="3 8" id="KW-0378">Hydrolase</keyword>
<keyword evidence="2" id="KW-0479">Metal-binding</keyword>
<feature type="domain" description="Serine/threonine specific protein phosphatases" evidence="9">
    <location>
        <begin position="129"/>
        <end position="134"/>
    </location>
</feature>
<dbReference type="EMBL" id="JAPFFF010000047">
    <property type="protein sequence ID" value="KAK8840289.1"/>
    <property type="molecule type" value="Genomic_DNA"/>
</dbReference>
<organism evidence="10 11">
    <name type="scientific">Tritrichomonas musculus</name>
    <dbReference type="NCBI Taxonomy" id="1915356"/>
    <lineage>
        <taxon>Eukaryota</taxon>
        <taxon>Metamonada</taxon>
        <taxon>Parabasalia</taxon>
        <taxon>Tritrichomonadida</taxon>
        <taxon>Tritrichomonadidae</taxon>
        <taxon>Tritrichomonas</taxon>
    </lineage>
</organism>
<dbReference type="InterPro" id="IPR029052">
    <property type="entry name" value="Metallo-depent_PP-like"/>
</dbReference>
<evidence type="ECO:0000256" key="8">
    <source>
        <dbReference type="RuleBase" id="RU004273"/>
    </source>
</evidence>
<dbReference type="EC" id="3.1.3.16" evidence="8"/>
<evidence type="ECO:0000313" key="10">
    <source>
        <dbReference type="EMBL" id="KAK8840289.1"/>
    </source>
</evidence>
<proteinExistence type="inferred from homology"/>
<evidence type="ECO:0000256" key="6">
    <source>
        <dbReference type="ARBA" id="ARBA00047761"/>
    </source>
</evidence>
<dbReference type="InterPro" id="IPR050341">
    <property type="entry name" value="PP1_catalytic_subunit"/>
</dbReference>
<comment type="caution">
    <text evidence="10">The sequence shown here is derived from an EMBL/GenBank/DDBJ whole genome shotgun (WGS) entry which is preliminary data.</text>
</comment>
<comment type="catalytic activity">
    <reaction evidence="6">
        <text>O-phospho-L-seryl-[protein] + H2O = L-seryl-[protein] + phosphate</text>
        <dbReference type="Rhea" id="RHEA:20629"/>
        <dbReference type="Rhea" id="RHEA-COMP:9863"/>
        <dbReference type="Rhea" id="RHEA-COMP:11604"/>
        <dbReference type="ChEBI" id="CHEBI:15377"/>
        <dbReference type="ChEBI" id="CHEBI:29999"/>
        <dbReference type="ChEBI" id="CHEBI:43474"/>
        <dbReference type="ChEBI" id="CHEBI:83421"/>
        <dbReference type="EC" id="3.1.3.16"/>
    </reaction>
</comment>
<evidence type="ECO:0000313" key="11">
    <source>
        <dbReference type="Proteomes" id="UP001470230"/>
    </source>
</evidence>
<keyword evidence="5" id="KW-0464">Manganese</keyword>
<evidence type="ECO:0000256" key="2">
    <source>
        <dbReference type="ARBA" id="ARBA00022723"/>
    </source>
</evidence>
<accession>A0ABR2H259</accession>
<evidence type="ECO:0000256" key="3">
    <source>
        <dbReference type="ARBA" id="ARBA00022801"/>
    </source>
</evidence>
<evidence type="ECO:0000256" key="5">
    <source>
        <dbReference type="ARBA" id="ARBA00023211"/>
    </source>
</evidence>
<evidence type="ECO:0000259" key="9">
    <source>
        <dbReference type="PROSITE" id="PS00125"/>
    </source>
</evidence>
<dbReference type="Proteomes" id="UP001470230">
    <property type="component" value="Unassembled WGS sequence"/>
</dbReference>
<dbReference type="CDD" id="cd00144">
    <property type="entry name" value="MPP_PPP_family"/>
    <property type="match status" value="1"/>
</dbReference>
<reference evidence="10 11" key="1">
    <citation type="submission" date="2024-04" db="EMBL/GenBank/DDBJ databases">
        <title>Tritrichomonas musculus Genome.</title>
        <authorList>
            <person name="Alves-Ferreira E."/>
            <person name="Grigg M."/>
            <person name="Lorenzi H."/>
            <person name="Galac M."/>
        </authorList>
    </citation>
    <scope>NUCLEOTIDE SEQUENCE [LARGE SCALE GENOMIC DNA]</scope>
    <source>
        <strain evidence="10 11">EAF2021</strain>
    </source>
</reference>
<dbReference type="PROSITE" id="PS00125">
    <property type="entry name" value="SER_THR_PHOSPHATASE"/>
    <property type="match status" value="1"/>
</dbReference>
<dbReference type="Gene3D" id="3.60.21.10">
    <property type="match status" value="1"/>
</dbReference>
<gene>
    <name evidence="10" type="ORF">M9Y10_030844</name>
</gene>
<dbReference type="InterPro" id="IPR006186">
    <property type="entry name" value="Ser/Thr-sp_prot-phosphatase"/>
</dbReference>
<comment type="catalytic activity">
    <reaction evidence="7 8">
        <text>O-phospho-L-threonyl-[protein] + H2O = L-threonyl-[protein] + phosphate</text>
        <dbReference type="Rhea" id="RHEA:47004"/>
        <dbReference type="Rhea" id="RHEA-COMP:11060"/>
        <dbReference type="Rhea" id="RHEA-COMP:11605"/>
        <dbReference type="ChEBI" id="CHEBI:15377"/>
        <dbReference type="ChEBI" id="CHEBI:30013"/>
        <dbReference type="ChEBI" id="CHEBI:43474"/>
        <dbReference type="ChEBI" id="CHEBI:61977"/>
        <dbReference type="EC" id="3.1.3.16"/>
    </reaction>
</comment>